<keyword evidence="7 22" id="KW-0963">Cytoplasm</keyword>
<evidence type="ECO:0000256" key="1">
    <source>
        <dbReference type="ARBA" id="ARBA00001936"/>
    </source>
</evidence>
<protein>
    <recommendedName>
        <fullName evidence="19 22">D-alanine--D-alanine ligase</fullName>
        <ecNumber evidence="6 22">6.3.2.4</ecNumber>
    </recommendedName>
    <alternativeName>
        <fullName evidence="21 22">D-Ala-D-Ala ligase</fullName>
    </alternativeName>
    <alternativeName>
        <fullName evidence="20 22">D-alanylalanine synthetase</fullName>
    </alternativeName>
</protein>
<dbReference type="InterPro" id="IPR000291">
    <property type="entry name" value="D-Ala_lig_Van_CS"/>
</dbReference>
<dbReference type="EC" id="6.3.2.4" evidence="6 22"/>
<evidence type="ECO:0000256" key="10">
    <source>
        <dbReference type="ARBA" id="ARBA00022741"/>
    </source>
</evidence>
<dbReference type="Gene3D" id="3.30.1490.20">
    <property type="entry name" value="ATP-grasp fold, A domain"/>
    <property type="match status" value="1"/>
</dbReference>
<keyword evidence="8 22" id="KW-0436">Ligase</keyword>
<dbReference type="NCBIfam" id="TIGR01205">
    <property type="entry name" value="D_ala_D_alaTIGR"/>
    <property type="match status" value="1"/>
</dbReference>
<feature type="binding site" evidence="24">
    <location>
        <begin position="221"/>
        <end position="228"/>
    </location>
    <ligand>
        <name>ATP</name>
        <dbReference type="ChEBI" id="CHEBI:30616"/>
    </ligand>
</feature>
<dbReference type="PANTHER" id="PTHR23132">
    <property type="entry name" value="D-ALANINE--D-ALANINE LIGASE"/>
    <property type="match status" value="1"/>
</dbReference>
<comment type="catalytic activity">
    <reaction evidence="17 22">
        <text>2 D-alanine + ATP = D-alanyl-D-alanine + ADP + phosphate + H(+)</text>
        <dbReference type="Rhea" id="RHEA:11224"/>
        <dbReference type="ChEBI" id="CHEBI:15378"/>
        <dbReference type="ChEBI" id="CHEBI:30616"/>
        <dbReference type="ChEBI" id="CHEBI:43474"/>
        <dbReference type="ChEBI" id="CHEBI:57416"/>
        <dbReference type="ChEBI" id="CHEBI:57822"/>
        <dbReference type="ChEBI" id="CHEBI:456216"/>
        <dbReference type="EC" id="6.3.2.4"/>
    </reaction>
</comment>
<dbReference type="InterPro" id="IPR011127">
    <property type="entry name" value="Dala_Dala_lig_N"/>
</dbReference>
<dbReference type="InterPro" id="IPR005905">
    <property type="entry name" value="D_ala_D_ala"/>
</dbReference>
<keyword evidence="11 26" id="KW-0067">ATP-binding</keyword>
<dbReference type="PIRSF" id="PIRSF039102">
    <property type="entry name" value="Ddl/VanB"/>
    <property type="match status" value="1"/>
</dbReference>
<evidence type="ECO:0000256" key="26">
    <source>
        <dbReference type="PROSITE-ProRule" id="PRU00409"/>
    </source>
</evidence>
<evidence type="ECO:0000256" key="17">
    <source>
        <dbReference type="ARBA" id="ARBA00047614"/>
    </source>
</evidence>
<comment type="similarity">
    <text evidence="5 22">Belongs to the D-alanine--D-alanine ligase family.</text>
</comment>
<feature type="binding site" evidence="25">
    <location>
        <position position="315"/>
    </location>
    <ligand>
        <name>Mg(2+)</name>
        <dbReference type="ChEBI" id="CHEBI:18420"/>
        <label>2</label>
    </ligand>
</feature>
<reference evidence="29" key="1">
    <citation type="submission" date="2015-07" db="EMBL/GenBank/DDBJ databases">
        <title>Draft Genome Sequence of Oceanobacillus picturae Heshi-B3 that Was Isolated from Fermented Rice Bran with Aging Salted Mackerel, Which Was Named Heshiko as Traditional Fermented Seafood in Japan.</title>
        <authorList>
            <person name="Akuzawa S."/>
            <person name="Nakagawa J."/>
            <person name="Kanekatsu T."/>
            <person name="Kanesaki Y."/>
            <person name="Suzuki T."/>
        </authorList>
    </citation>
    <scope>NUCLEOTIDE SEQUENCE [LARGE SCALE GENOMIC DNA]</scope>
    <source>
        <strain evidence="29">Heshi-B3</strain>
    </source>
</reference>
<sequence length="365" mass="39917">MGKKKVGIIFGGKSAEHEVSLQSAKNIVDAINKELFDVVLVGIDKKGEWHINDASSYLLNEENPKLIELNKSNDAVAVVPGKGNGQLVKAGDATPLEQLDVIFPIVHGTLGEDGSLQGMLRMANLPYVGPNVLSSAVCMDKGVAKIVLQEAGVEVAKGFSFNRAKKDTISFEKIEEALGTPVFIKPANQGSSVGVTKATTKEEFIAGVEEAFQYDHKIIIEEMINGREIECAVLGNATPKASELGEILPQNDFYSYESKYIDEKGAELSIPAKLEEEKAAEIKTTAIQAFQALQCEGLARVDFFLTPEGRIIVNEVNTLPGFTKISMYPKLWEISGLEYTDLITTLIDLAMERYEEDQQLKSTVW</sequence>
<dbReference type="PROSITE" id="PS00843">
    <property type="entry name" value="DALA_DALA_LIGASE_1"/>
    <property type="match status" value="1"/>
</dbReference>
<dbReference type="AlphaFoldDB" id="A0A0U9HXY4"/>
<dbReference type="PROSITE" id="PS00844">
    <property type="entry name" value="DALA_DALA_LIGASE_2"/>
    <property type="match status" value="1"/>
</dbReference>
<feature type="binding site" evidence="25">
    <location>
        <position position="315"/>
    </location>
    <ligand>
        <name>Mg(2+)</name>
        <dbReference type="ChEBI" id="CHEBI:18420"/>
        <label>1</label>
    </ligand>
</feature>
<dbReference type="GO" id="GO:0005524">
    <property type="term" value="F:ATP binding"/>
    <property type="evidence" value="ECO:0007669"/>
    <property type="project" value="UniProtKB-UniRule"/>
</dbReference>
<evidence type="ECO:0000256" key="25">
    <source>
        <dbReference type="PIRSR" id="PIRSR039102-3"/>
    </source>
</evidence>
<dbReference type="InterPro" id="IPR011095">
    <property type="entry name" value="Dala_Dala_lig_C"/>
</dbReference>
<feature type="binding site" evidence="24">
    <location>
        <begin position="183"/>
        <end position="185"/>
    </location>
    <ligand>
        <name>ATP</name>
        <dbReference type="ChEBI" id="CHEBI:30616"/>
    </ligand>
</feature>
<comment type="cofactor">
    <cofactor evidence="25">
        <name>Mg(2+)</name>
        <dbReference type="ChEBI" id="CHEBI:18420"/>
    </cofactor>
    <cofactor evidence="25">
        <name>Mn(2+)</name>
        <dbReference type="ChEBI" id="CHEBI:29035"/>
    </cofactor>
    <text evidence="25">Binds 2 magnesium or manganese ions per subunit.</text>
</comment>
<dbReference type="GO" id="GO:0008360">
    <property type="term" value="P:regulation of cell shape"/>
    <property type="evidence" value="ECO:0007669"/>
    <property type="project" value="UniProtKB-KW"/>
</dbReference>
<dbReference type="SUPFAM" id="SSF52440">
    <property type="entry name" value="PreATP-grasp domain"/>
    <property type="match status" value="1"/>
</dbReference>
<keyword evidence="12 25" id="KW-0460">Magnesium</keyword>
<dbReference type="Gene3D" id="3.30.470.20">
    <property type="entry name" value="ATP-grasp fold, B domain"/>
    <property type="match status" value="1"/>
</dbReference>
<evidence type="ECO:0000256" key="16">
    <source>
        <dbReference type="ARBA" id="ARBA00023316"/>
    </source>
</evidence>
<dbReference type="GO" id="GO:0009252">
    <property type="term" value="P:peptidoglycan biosynthetic process"/>
    <property type="evidence" value="ECO:0007669"/>
    <property type="project" value="UniProtKB-UniRule"/>
</dbReference>
<dbReference type="FunFam" id="3.30.470.20:FF:000008">
    <property type="entry name" value="D-alanine--D-alanine ligase"/>
    <property type="match status" value="1"/>
</dbReference>
<evidence type="ECO:0000256" key="22">
    <source>
        <dbReference type="HAMAP-Rule" id="MF_00047"/>
    </source>
</evidence>
<comment type="caution">
    <text evidence="28">The sequence shown here is derived from an EMBL/GenBank/DDBJ whole genome shotgun (WGS) entry which is preliminary data.</text>
</comment>
<dbReference type="InterPro" id="IPR016185">
    <property type="entry name" value="PreATP-grasp_dom_sf"/>
</dbReference>
<evidence type="ECO:0000256" key="19">
    <source>
        <dbReference type="ARBA" id="ARBA00068427"/>
    </source>
</evidence>
<feature type="binding site" evidence="24">
    <location>
        <position position="141"/>
    </location>
    <ligand>
        <name>ATP</name>
        <dbReference type="ChEBI" id="CHEBI:30616"/>
    </ligand>
</feature>
<keyword evidence="16 22" id="KW-0961">Cell wall biogenesis/degradation</keyword>
<dbReference type="Proteomes" id="UP000052946">
    <property type="component" value="Unassembled WGS sequence"/>
</dbReference>
<evidence type="ECO:0000259" key="27">
    <source>
        <dbReference type="PROSITE" id="PS50975"/>
    </source>
</evidence>
<evidence type="ECO:0000256" key="4">
    <source>
        <dbReference type="ARBA" id="ARBA00004752"/>
    </source>
</evidence>
<evidence type="ECO:0000256" key="14">
    <source>
        <dbReference type="ARBA" id="ARBA00022984"/>
    </source>
</evidence>
<evidence type="ECO:0000256" key="9">
    <source>
        <dbReference type="ARBA" id="ARBA00022723"/>
    </source>
</evidence>
<proteinExistence type="inferred from homology"/>
<keyword evidence="10 24" id="KW-0547">Nucleotide-binding</keyword>
<organism evidence="28 29">
    <name type="scientific">Oceanobacillus picturae</name>
    <dbReference type="NCBI Taxonomy" id="171693"/>
    <lineage>
        <taxon>Bacteria</taxon>
        <taxon>Bacillati</taxon>
        <taxon>Bacillota</taxon>
        <taxon>Bacilli</taxon>
        <taxon>Bacillales</taxon>
        <taxon>Bacillaceae</taxon>
        <taxon>Oceanobacillus</taxon>
    </lineage>
</organism>
<dbReference type="GO" id="GO:0071555">
    <property type="term" value="P:cell wall organization"/>
    <property type="evidence" value="ECO:0007669"/>
    <property type="project" value="UniProtKB-KW"/>
</dbReference>
<keyword evidence="13 22" id="KW-0133">Cell shape</keyword>
<evidence type="ECO:0000256" key="23">
    <source>
        <dbReference type="PIRSR" id="PIRSR039102-1"/>
    </source>
</evidence>
<feature type="binding site" evidence="24">
    <location>
        <begin position="314"/>
        <end position="315"/>
    </location>
    <ligand>
        <name>ATP</name>
        <dbReference type="ChEBI" id="CHEBI:30616"/>
    </ligand>
</feature>
<dbReference type="HAMAP" id="MF_00047">
    <property type="entry name" value="Dala_Dala_lig"/>
    <property type="match status" value="1"/>
</dbReference>
<comment type="pathway">
    <text evidence="18">Glycan biosynthesis.</text>
</comment>
<dbReference type="NCBIfam" id="NF002525">
    <property type="entry name" value="PRK01966.1-1"/>
    <property type="match status" value="1"/>
</dbReference>
<keyword evidence="15 25" id="KW-0464">Manganese</keyword>
<name>A0A0U9HXY4_9BACI</name>
<evidence type="ECO:0000256" key="20">
    <source>
        <dbReference type="ARBA" id="ARBA00076288"/>
    </source>
</evidence>
<feature type="binding site" evidence="24">
    <location>
        <begin position="191"/>
        <end position="192"/>
    </location>
    <ligand>
        <name>ATP</name>
        <dbReference type="ChEBI" id="CHEBI:30616"/>
    </ligand>
</feature>
<dbReference type="InterPro" id="IPR013815">
    <property type="entry name" value="ATP_grasp_subdomain_1"/>
</dbReference>
<evidence type="ECO:0000256" key="3">
    <source>
        <dbReference type="ARBA" id="ARBA00004496"/>
    </source>
</evidence>
<gene>
    <name evidence="22" type="primary">ddl</name>
    <name evidence="28" type="ORF">OPHB3_0497</name>
</gene>
<evidence type="ECO:0000256" key="13">
    <source>
        <dbReference type="ARBA" id="ARBA00022960"/>
    </source>
</evidence>
<evidence type="ECO:0000256" key="18">
    <source>
        <dbReference type="ARBA" id="ARBA00060592"/>
    </source>
</evidence>
<dbReference type="UniPathway" id="UPA00219"/>
<dbReference type="FunFam" id="3.30.1490.20:FF:000007">
    <property type="entry name" value="D-alanine--D-alanine ligase"/>
    <property type="match status" value="1"/>
</dbReference>
<evidence type="ECO:0000256" key="6">
    <source>
        <dbReference type="ARBA" id="ARBA00012216"/>
    </source>
</evidence>
<feature type="domain" description="ATP-grasp" evidence="27">
    <location>
        <begin position="145"/>
        <end position="348"/>
    </location>
</feature>
<evidence type="ECO:0000256" key="8">
    <source>
        <dbReference type="ARBA" id="ARBA00022598"/>
    </source>
</evidence>
<feature type="active site" evidence="23">
    <location>
        <position position="16"/>
    </location>
</feature>
<feature type="active site" evidence="23">
    <location>
        <position position="191"/>
    </location>
</feature>
<dbReference type="Gene3D" id="3.40.50.20">
    <property type="match status" value="1"/>
</dbReference>
<keyword evidence="14 22" id="KW-0573">Peptidoglycan synthesis</keyword>
<dbReference type="InterPro" id="IPR011761">
    <property type="entry name" value="ATP-grasp"/>
</dbReference>
<reference evidence="28 29" key="2">
    <citation type="journal article" date="2016" name="Genome Announc.">
        <title>Draft Genome Sequence of Oceanobacillus picturae Heshi-B3, Isolated from Fermented Rice Bran in a Traditional Japanese Seafood Dish.</title>
        <authorList>
            <person name="Akuzawa S."/>
            <person name="Nagaoka J."/>
            <person name="Kanekatsu M."/>
            <person name="Kanesaki Y."/>
            <person name="Suzuki T."/>
        </authorList>
    </citation>
    <scope>NUCLEOTIDE SEQUENCE [LARGE SCALE GENOMIC DNA]</scope>
    <source>
        <strain evidence="28 29">Heshi-B3</strain>
    </source>
</reference>
<comment type="function">
    <text evidence="2 22">Cell wall formation.</text>
</comment>
<accession>A0A0U9HXY4</accession>
<dbReference type="OrthoDB" id="9813261at2"/>
<evidence type="ECO:0000256" key="2">
    <source>
        <dbReference type="ARBA" id="ARBA00003921"/>
    </source>
</evidence>
<evidence type="ECO:0000313" key="29">
    <source>
        <dbReference type="Proteomes" id="UP000052946"/>
    </source>
</evidence>
<dbReference type="SUPFAM" id="SSF56059">
    <property type="entry name" value="Glutathione synthetase ATP-binding domain-like"/>
    <property type="match status" value="1"/>
</dbReference>
<dbReference type="PANTHER" id="PTHR23132:SF25">
    <property type="entry name" value="D-ALANINE--D-ALANINE LIGASE A"/>
    <property type="match status" value="1"/>
</dbReference>
<evidence type="ECO:0000256" key="11">
    <source>
        <dbReference type="ARBA" id="ARBA00022840"/>
    </source>
</evidence>
<evidence type="ECO:0000256" key="5">
    <source>
        <dbReference type="ARBA" id="ARBA00010871"/>
    </source>
</evidence>
<dbReference type="GO" id="GO:0008716">
    <property type="term" value="F:D-alanine-D-alanine ligase activity"/>
    <property type="evidence" value="ECO:0007669"/>
    <property type="project" value="UniProtKB-UniRule"/>
</dbReference>
<dbReference type="Pfam" id="PF07478">
    <property type="entry name" value="Dala_Dala_lig_C"/>
    <property type="match status" value="1"/>
</dbReference>
<evidence type="ECO:0000256" key="24">
    <source>
        <dbReference type="PIRSR" id="PIRSR039102-2"/>
    </source>
</evidence>
<dbReference type="GO" id="GO:0046872">
    <property type="term" value="F:metal ion binding"/>
    <property type="evidence" value="ECO:0007669"/>
    <property type="project" value="UniProtKB-KW"/>
</dbReference>
<comment type="cofactor">
    <cofactor evidence="1">
        <name>Mn(2+)</name>
        <dbReference type="ChEBI" id="CHEBI:29035"/>
    </cofactor>
</comment>
<feature type="binding site" evidence="25">
    <location>
        <position position="302"/>
    </location>
    <ligand>
        <name>Mg(2+)</name>
        <dbReference type="ChEBI" id="CHEBI:18420"/>
        <label>1</label>
    </ligand>
</feature>
<feature type="active site" evidence="23">
    <location>
        <position position="326"/>
    </location>
</feature>
<dbReference type="NCBIfam" id="NF002528">
    <property type="entry name" value="PRK01966.1-4"/>
    <property type="match status" value="1"/>
</dbReference>
<dbReference type="NCBIfam" id="NF002378">
    <property type="entry name" value="PRK01372.1"/>
    <property type="match status" value="1"/>
</dbReference>
<feature type="binding site" evidence="25">
    <location>
        <position position="317"/>
    </location>
    <ligand>
        <name>Mg(2+)</name>
        <dbReference type="ChEBI" id="CHEBI:18420"/>
        <label>2</label>
    </ligand>
</feature>
<dbReference type="RefSeq" id="WP_058949298.1">
    <property type="nucleotide sequence ID" value="NZ_BBXV01000008.1"/>
</dbReference>
<dbReference type="Pfam" id="PF01820">
    <property type="entry name" value="Dala_Dala_lig_N"/>
    <property type="match status" value="1"/>
</dbReference>
<evidence type="ECO:0000313" key="28">
    <source>
        <dbReference type="EMBL" id="GAQ16573.1"/>
    </source>
</evidence>
<comment type="subcellular location">
    <subcellularLocation>
        <location evidence="3 22">Cytoplasm</location>
    </subcellularLocation>
</comment>
<dbReference type="GO" id="GO:0005829">
    <property type="term" value="C:cytosol"/>
    <property type="evidence" value="ECO:0007669"/>
    <property type="project" value="TreeGrafter"/>
</dbReference>
<evidence type="ECO:0000256" key="15">
    <source>
        <dbReference type="ARBA" id="ARBA00023211"/>
    </source>
</evidence>
<evidence type="ECO:0000256" key="7">
    <source>
        <dbReference type="ARBA" id="ARBA00022490"/>
    </source>
</evidence>
<evidence type="ECO:0000256" key="21">
    <source>
        <dbReference type="ARBA" id="ARBA00077154"/>
    </source>
</evidence>
<keyword evidence="9 25" id="KW-0479">Metal-binding</keyword>
<dbReference type="EMBL" id="BBXV01000008">
    <property type="protein sequence ID" value="GAQ16573.1"/>
    <property type="molecule type" value="Genomic_DNA"/>
</dbReference>
<evidence type="ECO:0000256" key="12">
    <source>
        <dbReference type="ARBA" id="ARBA00022842"/>
    </source>
</evidence>
<dbReference type="PROSITE" id="PS50975">
    <property type="entry name" value="ATP_GRASP"/>
    <property type="match status" value="1"/>
</dbReference>
<comment type="pathway">
    <text evidence="4 22">Cell wall biogenesis; peptidoglycan biosynthesis.</text>
</comment>